<reference evidence="2 3" key="1">
    <citation type="submission" date="2015-01" db="EMBL/GenBank/DDBJ databases">
        <title>Evolution of Trichinella species and genotypes.</title>
        <authorList>
            <person name="Korhonen P.K."/>
            <person name="Edoardo P."/>
            <person name="Giuseppe L.R."/>
            <person name="Gasser R.B."/>
        </authorList>
    </citation>
    <scope>NUCLEOTIDE SEQUENCE [LARGE SCALE GENOMIC DNA]</scope>
    <source>
        <strain evidence="2">ISS417</strain>
    </source>
</reference>
<evidence type="ECO:0000313" key="3">
    <source>
        <dbReference type="Proteomes" id="UP000055048"/>
    </source>
</evidence>
<protein>
    <submittedName>
        <fullName evidence="2">Uncharacterized protein</fullName>
    </submittedName>
</protein>
<feature type="transmembrane region" description="Helical" evidence="1">
    <location>
        <begin position="61"/>
        <end position="84"/>
    </location>
</feature>
<keyword evidence="1" id="KW-0472">Membrane</keyword>
<evidence type="ECO:0000313" key="2">
    <source>
        <dbReference type="EMBL" id="KRX40134.1"/>
    </source>
</evidence>
<keyword evidence="1" id="KW-1133">Transmembrane helix</keyword>
<dbReference type="OrthoDB" id="10474162at2759"/>
<keyword evidence="3" id="KW-1185">Reference proteome</keyword>
<organism evidence="2 3">
    <name type="scientific">Trichinella murrelli</name>
    <dbReference type="NCBI Taxonomy" id="144512"/>
    <lineage>
        <taxon>Eukaryota</taxon>
        <taxon>Metazoa</taxon>
        <taxon>Ecdysozoa</taxon>
        <taxon>Nematoda</taxon>
        <taxon>Enoplea</taxon>
        <taxon>Dorylaimia</taxon>
        <taxon>Trichinellida</taxon>
        <taxon>Trichinellidae</taxon>
        <taxon>Trichinella</taxon>
    </lineage>
</organism>
<dbReference type="Proteomes" id="UP000055048">
    <property type="component" value="Unassembled WGS sequence"/>
</dbReference>
<sequence length="143" mass="15909">MTDDHHSSALQTGDNLYSINASIFGMLVGETTIADIKSSVQYISLVDFGTWTKFMPSANGIMSLLSCRMLFIAYLALFGTLARWSSSCRCESDRCCRVGGFRVQRGVQRGNWDWCFLRSYVIGQLDCGARCSTPPGRAWIGRL</sequence>
<gene>
    <name evidence="2" type="ORF">T05_7202</name>
</gene>
<comment type="caution">
    <text evidence="2">The sequence shown here is derived from an EMBL/GenBank/DDBJ whole genome shotgun (WGS) entry which is preliminary data.</text>
</comment>
<accession>A0A0V0TMG7</accession>
<evidence type="ECO:0000256" key="1">
    <source>
        <dbReference type="SAM" id="Phobius"/>
    </source>
</evidence>
<name>A0A0V0TMG7_9BILA</name>
<keyword evidence="1" id="KW-0812">Transmembrane</keyword>
<dbReference type="EMBL" id="JYDJ01000209">
    <property type="protein sequence ID" value="KRX40134.1"/>
    <property type="molecule type" value="Genomic_DNA"/>
</dbReference>
<dbReference type="AlphaFoldDB" id="A0A0V0TMG7"/>
<proteinExistence type="predicted"/>